<evidence type="ECO:0000256" key="5">
    <source>
        <dbReference type="SAM" id="MobiDB-lite"/>
    </source>
</evidence>
<organism evidence="6 7">
    <name type="scientific">Streptomyces netropsis</name>
    <name type="common">Streptoverticillium netropsis</name>
    <dbReference type="NCBI Taxonomy" id="55404"/>
    <lineage>
        <taxon>Bacteria</taxon>
        <taxon>Bacillati</taxon>
        <taxon>Actinomycetota</taxon>
        <taxon>Actinomycetes</taxon>
        <taxon>Kitasatosporales</taxon>
        <taxon>Streptomycetaceae</taxon>
        <taxon>Streptomyces</taxon>
    </lineage>
</organism>
<comment type="cofactor">
    <cofactor evidence="3">
        <name>Mn(2+)</name>
        <dbReference type="ChEBI" id="CHEBI:29035"/>
    </cofactor>
    <cofactor evidence="3">
        <name>Co(2+)</name>
        <dbReference type="ChEBI" id="CHEBI:48828"/>
    </cofactor>
    <cofactor evidence="3">
        <name>Cd(2+)</name>
        <dbReference type="ChEBI" id="CHEBI:48775"/>
    </cofactor>
    <text evidence="3">Binds 1 divalent cation per subunit. The enzyme is active with manganese, cobalt or cadmium ions.</text>
</comment>
<dbReference type="InterPro" id="IPR002480">
    <property type="entry name" value="DAHP_synth_2"/>
</dbReference>
<dbReference type="GO" id="GO:0009423">
    <property type="term" value="P:chorismate biosynthetic process"/>
    <property type="evidence" value="ECO:0007669"/>
    <property type="project" value="UniProtKB-UniPathway"/>
</dbReference>
<dbReference type="Proteomes" id="UP000556436">
    <property type="component" value="Unassembled WGS sequence"/>
</dbReference>
<dbReference type="InterPro" id="IPR013785">
    <property type="entry name" value="Aldolase_TIM"/>
</dbReference>
<feature type="region of interest" description="Disordered" evidence="5">
    <location>
        <begin position="1"/>
        <end position="34"/>
    </location>
</feature>
<evidence type="ECO:0000256" key="4">
    <source>
        <dbReference type="RuleBase" id="RU363071"/>
    </source>
</evidence>
<dbReference type="PANTHER" id="PTHR21337">
    <property type="entry name" value="PHOSPHO-2-DEHYDRO-3-DEOXYHEPTONATE ALDOLASE 1, 2"/>
    <property type="match status" value="1"/>
</dbReference>
<feature type="binding site" evidence="3">
    <location>
        <position position="313"/>
    </location>
    <ligand>
        <name>phosphoenolpyruvate</name>
        <dbReference type="ChEBI" id="CHEBI:58702"/>
    </ligand>
</feature>
<dbReference type="AlphaFoldDB" id="A0A7W7LH80"/>
<dbReference type="GO" id="GO:0008652">
    <property type="term" value="P:amino acid biosynthetic process"/>
    <property type="evidence" value="ECO:0007669"/>
    <property type="project" value="UniProtKB-KW"/>
</dbReference>
<dbReference type="GO" id="GO:0003849">
    <property type="term" value="F:3-deoxy-7-phosphoheptulonate synthase activity"/>
    <property type="evidence" value="ECO:0007669"/>
    <property type="project" value="UniProtKB-EC"/>
</dbReference>
<keyword evidence="7" id="KW-1185">Reference proteome</keyword>
<feature type="binding site" evidence="3">
    <location>
        <position position="376"/>
    </location>
    <ligand>
        <name>Mn(2+)</name>
        <dbReference type="ChEBI" id="CHEBI:29035"/>
    </ligand>
</feature>
<feature type="binding site" evidence="3">
    <location>
        <position position="344"/>
    </location>
    <ligand>
        <name>phosphoenolpyruvate</name>
        <dbReference type="ChEBI" id="CHEBI:58702"/>
    </ligand>
</feature>
<comment type="caution">
    <text evidence="6">The sequence shown here is derived from an EMBL/GenBank/DDBJ whole genome shotgun (WGS) entry which is preliminary data.</text>
</comment>
<feature type="binding site" evidence="3">
    <location>
        <position position="449"/>
    </location>
    <ligand>
        <name>Mn(2+)</name>
        <dbReference type="ChEBI" id="CHEBI:29035"/>
    </ligand>
</feature>
<feature type="binding site" evidence="3">
    <location>
        <begin position="290"/>
        <end position="291"/>
    </location>
    <ligand>
        <name>phosphoenolpyruvate</name>
        <dbReference type="ChEBI" id="CHEBI:58702"/>
    </ligand>
</feature>
<protein>
    <recommendedName>
        <fullName evidence="4">Phospho-2-dehydro-3-deoxyheptonate aldolase</fullName>
        <ecNumber evidence="4">2.5.1.54</ecNumber>
    </recommendedName>
</protein>
<name>A0A7W7LH80_STRNE</name>
<comment type="pathway">
    <text evidence="4">Metabolic intermediate biosynthesis; chorismate biosynthesis; chorismate from D-erythrose 4-phosphate and phosphoenolpyruvate: step 1/7.</text>
</comment>
<comment type="similarity">
    <text evidence="1 4">Belongs to the class-II DAHP synthase family.</text>
</comment>
<dbReference type="RefSeq" id="WP_184739169.1">
    <property type="nucleotide sequence ID" value="NZ_BMRW01000015.1"/>
</dbReference>
<keyword evidence="3" id="KW-0464">Manganese</keyword>
<dbReference type="Pfam" id="PF01474">
    <property type="entry name" value="DAHP_synth_2"/>
    <property type="match status" value="1"/>
</dbReference>
<feature type="compositionally biased region" description="Polar residues" evidence="5">
    <location>
        <begin position="1"/>
        <end position="21"/>
    </location>
</feature>
<evidence type="ECO:0000313" key="7">
    <source>
        <dbReference type="Proteomes" id="UP000556436"/>
    </source>
</evidence>
<gene>
    <name evidence="6" type="ORF">FHS38_006235</name>
</gene>
<feature type="binding site" evidence="3">
    <location>
        <position position="126"/>
    </location>
    <ligand>
        <name>phosphoenolpyruvate</name>
        <dbReference type="ChEBI" id="CHEBI:58702"/>
    </ligand>
</feature>
<dbReference type="UniPathway" id="UPA00053">
    <property type="reaction ID" value="UER00084"/>
</dbReference>
<dbReference type="EMBL" id="JACHJG010000017">
    <property type="protein sequence ID" value="MBB4890157.1"/>
    <property type="molecule type" value="Genomic_DNA"/>
</dbReference>
<dbReference type="Gene3D" id="3.20.20.70">
    <property type="entry name" value="Aldolase class I"/>
    <property type="match status" value="1"/>
</dbReference>
<keyword evidence="3" id="KW-0104">Cadmium</keyword>
<accession>A0A7W7LH80</accession>
<proteinExistence type="inferred from homology"/>
<dbReference type="SUPFAM" id="SSF51569">
    <property type="entry name" value="Aldolase"/>
    <property type="match status" value="1"/>
</dbReference>
<evidence type="ECO:0000256" key="2">
    <source>
        <dbReference type="ARBA" id="ARBA00022679"/>
    </source>
</evidence>
<dbReference type="NCBIfam" id="TIGR01358">
    <property type="entry name" value="DAHP_synth_II"/>
    <property type="match status" value="1"/>
</dbReference>
<evidence type="ECO:0000313" key="6">
    <source>
        <dbReference type="EMBL" id="MBB4890157.1"/>
    </source>
</evidence>
<keyword evidence="3" id="KW-0170">Cobalt</keyword>
<evidence type="ECO:0000256" key="3">
    <source>
        <dbReference type="PIRSR" id="PIRSR602480-1"/>
    </source>
</evidence>
<keyword evidence="4" id="KW-0057">Aromatic amino acid biosynthesis</keyword>
<comment type="catalytic activity">
    <reaction evidence="4">
        <text>D-erythrose 4-phosphate + phosphoenolpyruvate + H2O = 7-phospho-2-dehydro-3-deoxy-D-arabino-heptonate + phosphate</text>
        <dbReference type="Rhea" id="RHEA:14717"/>
        <dbReference type="ChEBI" id="CHEBI:15377"/>
        <dbReference type="ChEBI" id="CHEBI:16897"/>
        <dbReference type="ChEBI" id="CHEBI:43474"/>
        <dbReference type="ChEBI" id="CHEBI:58394"/>
        <dbReference type="ChEBI" id="CHEBI:58702"/>
        <dbReference type="EC" id="2.5.1.54"/>
    </reaction>
</comment>
<dbReference type="PANTHER" id="PTHR21337:SF0">
    <property type="entry name" value="PHOSPHO-2-DEHYDRO-3-DEOXYHEPTONATE ALDOLASE"/>
    <property type="match status" value="1"/>
</dbReference>
<dbReference type="GO" id="GO:0009073">
    <property type="term" value="P:aromatic amino acid family biosynthetic process"/>
    <property type="evidence" value="ECO:0007669"/>
    <property type="project" value="UniProtKB-KW"/>
</dbReference>
<feature type="binding site" evidence="3">
    <location>
        <position position="87"/>
    </location>
    <ligand>
        <name>Mn(2+)</name>
        <dbReference type="ChEBI" id="CHEBI:29035"/>
    </ligand>
</feature>
<feature type="binding site" evidence="3">
    <location>
        <position position="418"/>
    </location>
    <ligand>
        <name>Mn(2+)</name>
        <dbReference type="ChEBI" id="CHEBI:29035"/>
    </ligand>
</feature>
<keyword evidence="4" id="KW-0028">Amino-acid biosynthesis</keyword>
<reference evidence="6 7" key="1">
    <citation type="submission" date="2020-08" db="EMBL/GenBank/DDBJ databases">
        <title>Genomic Encyclopedia of Type Strains, Phase III (KMG-III): the genomes of soil and plant-associated and newly described type strains.</title>
        <authorList>
            <person name="Whitman W."/>
        </authorList>
    </citation>
    <scope>NUCLEOTIDE SEQUENCE [LARGE SCALE GENOMIC DNA]</scope>
    <source>
        <strain evidence="6 7">CECT 3265</strain>
    </source>
</reference>
<dbReference type="EC" id="2.5.1.54" evidence="4"/>
<keyword evidence="2 4" id="KW-0808">Transferase</keyword>
<evidence type="ECO:0000256" key="1">
    <source>
        <dbReference type="ARBA" id="ARBA00008911"/>
    </source>
</evidence>
<sequence length="470" mass="50789">MTAFTFVSNPFGTPSTPTTGAGWSPGSWQEHPAAQQPEWPDTAALDSVVDQLALLPPLVSAAESARLRAALGAAALGDGFLLQAGDCAESTGSFHADAVYNKVKVILQMSTVLAFGSGLPVVKVGRIAGQMAKPRSNPFEPVDGPSGPLLLPSYRGEMVNGSAPTPEARRPDPDRLLYAYYRSASSLNLLRMFTADGFATLDEVHAWNREHVGAAAADPRHVALLDDMDHVLRYLASRPGNQPAAPEQHGFDFFTSHEALILPYEQALTRWDHSGSAWHDASAHMVWIGERTRQLDGAHVEFAAGIDNPIGVKVGPTMEPDDLLALCHRLDPTRDPGRLTLITRMGAGRIREALPPLVRAVRDAGYPVLWICDPMHGNTITGSRGVKTRRFDDIVDELRGFIEVHRAAGTHPGGVHLELTGEDVTECLGGTTSEVLDGNLSDRYETACDPRLNRSQALELSFIAAELLRR</sequence>